<accession>A0A3B4FW47</accession>
<proteinExistence type="inferred from homology"/>
<evidence type="ECO:0000313" key="9">
    <source>
        <dbReference type="Ensembl" id="ENSPNYP00000013969.1"/>
    </source>
</evidence>
<comment type="similarity">
    <text evidence="2">Belongs to the TALE/IRO homeobox family.</text>
</comment>
<dbReference type="CDD" id="cd00086">
    <property type="entry name" value="homeodomain"/>
    <property type="match status" value="1"/>
</dbReference>
<evidence type="ECO:0000256" key="2">
    <source>
        <dbReference type="ARBA" id="ARBA00008446"/>
    </source>
</evidence>
<dbReference type="InterPro" id="IPR008422">
    <property type="entry name" value="KN_HD"/>
</dbReference>
<dbReference type="GeneTree" id="ENSGT00940000165426"/>
<evidence type="ECO:0000256" key="4">
    <source>
        <dbReference type="ARBA" id="ARBA00023155"/>
    </source>
</evidence>
<sequence>MDISSLAGCLEPGTPPSHPVLRSPGHQLTPGAGIGVYSGPYPKSQSYYNTCATDAALYSRVSGPLDHKEGAASVHVGTSQTPAYYPYEYTFGQYPYDRYGYSCSDGASRRKNATRETTSTLKAWLQEHQKNPYPTKGEKIMLAIITRMTLTQVSTWFANARRRLKKENKVTWSPRACKSSDDRGCEDDSDEAEKPLKSDKELPDSLLSVSFVFFSEQQCADLQSDLEDFDLLESDASDCDPKPQFLPEDNEVNPNTELPHVHLAHNPDTLHRKERLSPDCPKLTPVQHQSSSFYLNADLRSTDAKPKIWSIAHTAVSLDASLQSEYPPCMLSSTGTSSSPGYPTNMALTKTERQQESPVATLREWVDGVFHGPPFQQPKPAEVWKGLNEATIESRTPGQSFEIGRSASGCHTPVLKGQHPAYQVCFANKKLQGQYSGPQGLEFDTCGLED</sequence>
<dbReference type="GO" id="GO:0000981">
    <property type="term" value="F:DNA-binding transcription factor activity, RNA polymerase II-specific"/>
    <property type="evidence" value="ECO:0007669"/>
    <property type="project" value="InterPro"/>
</dbReference>
<evidence type="ECO:0000259" key="8">
    <source>
        <dbReference type="PROSITE" id="PS50071"/>
    </source>
</evidence>
<keyword evidence="3 6" id="KW-0238">DNA-binding</keyword>
<comment type="subcellular location">
    <subcellularLocation>
        <location evidence="1 6">Nucleus</location>
    </subcellularLocation>
</comment>
<dbReference type="PROSITE" id="PS00027">
    <property type="entry name" value="HOMEOBOX_1"/>
    <property type="match status" value="1"/>
</dbReference>
<evidence type="ECO:0000256" key="5">
    <source>
        <dbReference type="ARBA" id="ARBA00023242"/>
    </source>
</evidence>
<dbReference type="InterPro" id="IPR003893">
    <property type="entry name" value="Iroquois_homeo"/>
</dbReference>
<reference evidence="9" key="1">
    <citation type="submission" date="2023-09" db="UniProtKB">
        <authorList>
            <consortium name="Ensembl"/>
        </authorList>
    </citation>
    <scope>IDENTIFICATION</scope>
</reference>
<feature type="DNA-binding region" description="Homeobox" evidence="6">
    <location>
        <begin position="106"/>
        <end position="168"/>
    </location>
</feature>
<feature type="domain" description="Homeobox" evidence="8">
    <location>
        <begin position="104"/>
        <end position="167"/>
    </location>
</feature>
<dbReference type="PROSITE" id="PS50071">
    <property type="entry name" value="HOMEOBOX_2"/>
    <property type="match status" value="1"/>
</dbReference>
<evidence type="ECO:0000256" key="6">
    <source>
        <dbReference type="PROSITE-ProRule" id="PRU00108"/>
    </source>
</evidence>
<dbReference type="InterPro" id="IPR001356">
    <property type="entry name" value="HD"/>
</dbReference>
<evidence type="ECO:0000256" key="3">
    <source>
        <dbReference type="ARBA" id="ARBA00023125"/>
    </source>
</evidence>
<dbReference type="Pfam" id="PF05920">
    <property type="entry name" value="Homeobox_KN"/>
    <property type="match status" value="1"/>
</dbReference>
<protein>
    <submittedName>
        <fullName evidence="9">Iroquois-class homeodomain protein irx-4-like</fullName>
    </submittedName>
</protein>
<keyword evidence="4 6" id="KW-0371">Homeobox</keyword>
<organism evidence="9">
    <name type="scientific">Pundamilia nyererei</name>
    <dbReference type="NCBI Taxonomy" id="303518"/>
    <lineage>
        <taxon>Eukaryota</taxon>
        <taxon>Metazoa</taxon>
        <taxon>Chordata</taxon>
        <taxon>Craniata</taxon>
        <taxon>Vertebrata</taxon>
        <taxon>Euteleostomi</taxon>
        <taxon>Actinopterygii</taxon>
        <taxon>Neopterygii</taxon>
        <taxon>Teleostei</taxon>
        <taxon>Neoteleostei</taxon>
        <taxon>Acanthomorphata</taxon>
        <taxon>Ovalentaria</taxon>
        <taxon>Cichlomorphae</taxon>
        <taxon>Cichliformes</taxon>
        <taxon>Cichlidae</taxon>
        <taxon>African cichlids</taxon>
        <taxon>Pseudocrenilabrinae</taxon>
        <taxon>Haplochromini</taxon>
        <taxon>Pundamilia</taxon>
    </lineage>
</organism>
<evidence type="ECO:0000256" key="7">
    <source>
        <dbReference type="SAM" id="MobiDB-lite"/>
    </source>
</evidence>
<dbReference type="STRING" id="303518.ENSPNYP00000013969"/>
<evidence type="ECO:0000256" key="1">
    <source>
        <dbReference type="ARBA" id="ARBA00004123"/>
    </source>
</evidence>
<dbReference type="PANTHER" id="PTHR11211">
    <property type="entry name" value="IROQUOIS-CLASS HOMEODOMAIN PROTEIN IRX"/>
    <property type="match status" value="1"/>
</dbReference>
<dbReference type="GO" id="GO:0048468">
    <property type="term" value="P:cell development"/>
    <property type="evidence" value="ECO:0007669"/>
    <property type="project" value="TreeGrafter"/>
</dbReference>
<dbReference type="GO" id="GO:0030182">
    <property type="term" value="P:neuron differentiation"/>
    <property type="evidence" value="ECO:0007669"/>
    <property type="project" value="TreeGrafter"/>
</dbReference>
<dbReference type="InterPro" id="IPR009057">
    <property type="entry name" value="Homeodomain-like_sf"/>
</dbReference>
<dbReference type="SMART" id="SM00389">
    <property type="entry name" value="HOX"/>
    <property type="match status" value="1"/>
</dbReference>
<dbReference type="SUPFAM" id="SSF46689">
    <property type="entry name" value="Homeodomain-like"/>
    <property type="match status" value="1"/>
</dbReference>
<dbReference type="PANTHER" id="PTHR11211:SF16">
    <property type="entry name" value="IROQUOIS-CLASS HOMEODOMAIN PROTEIN IRX-4"/>
    <property type="match status" value="1"/>
</dbReference>
<name>A0A3B4FW47_9CICH</name>
<feature type="region of interest" description="Disordered" evidence="7">
    <location>
        <begin position="174"/>
        <end position="199"/>
    </location>
</feature>
<keyword evidence="5 6" id="KW-0539">Nucleus</keyword>
<dbReference type="AlphaFoldDB" id="A0A3B4FW47"/>
<dbReference type="InterPro" id="IPR017970">
    <property type="entry name" value="Homeobox_CS"/>
</dbReference>
<dbReference type="GO" id="GO:0005634">
    <property type="term" value="C:nucleus"/>
    <property type="evidence" value="ECO:0007669"/>
    <property type="project" value="UniProtKB-SubCell"/>
</dbReference>
<dbReference type="FunFam" id="1.10.10.60:FF:000003">
    <property type="entry name" value="Iroquois-class homeobox protein IRX"/>
    <property type="match status" value="1"/>
</dbReference>
<dbReference type="SMART" id="SM00548">
    <property type="entry name" value="IRO"/>
    <property type="match status" value="1"/>
</dbReference>
<dbReference type="GO" id="GO:0000978">
    <property type="term" value="F:RNA polymerase II cis-regulatory region sequence-specific DNA binding"/>
    <property type="evidence" value="ECO:0007669"/>
    <property type="project" value="TreeGrafter"/>
</dbReference>
<dbReference type="Gene3D" id="1.10.10.60">
    <property type="entry name" value="Homeodomain-like"/>
    <property type="match status" value="1"/>
</dbReference>
<dbReference type="Ensembl" id="ENSPNYT00000014317.1">
    <property type="protein sequence ID" value="ENSPNYP00000013969.1"/>
    <property type="gene ID" value="ENSPNYG00000010549.1"/>
</dbReference>